<dbReference type="CDD" id="cd01012">
    <property type="entry name" value="YcaC_related"/>
    <property type="match status" value="1"/>
</dbReference>
<dbReference type="InterPro" id="IPR000868">
    <property type="entry name" value="Isochorismatase-like_dom"/>
</dbReference>
<feature type="domain" description="Isochorismatase-like" evidence="1">
    <location>
        <begin position="20"/>
        <end position="170"/>
    </location>
</feature>
<dbReference type="InterPro" id="IPR036380">
    <property type="entry name" value="Isochorismatase-like_sf"/>
</dbReference>
<dbReference type="Pfam" id="PF00857">
    <property type="entry name" value="Isochorismatase"/>
    <property type="match status" value="1"/>
</dbReference>
<comment type="caution">
    <text evidence="2">The sequence shown here is derived from an EMBL/GenBank/DDBJ whole genome shotgun (WGS) entry which is preliminary data.</text>
</comment>
<evidence type="ECO:0000259" key="1">
    <source>
        <dbReference type="Pfam" id="PF00857"/>
    </source>
</evidence>
<dbReference type="PANTHER" id="PTHR43559:SF3">
    <property type="entry name" value="HYDROLASE YCAC-RELATED"/>
    <property type="match status" value="1"/>
</dbReference>
<dbReference type="PANTHER" id="PTHR43559">
    <property type="entry name" value="HYDROLASE YCAC-RELATED"/>
    <property type="match status" value="1"/>
</dbReference>
<accession>A0A840YS27</accession>
<proteinExistence type="predicted"/>
<dbReference type="Gene3D" id="3.40.50.850">
    <property type="entry name" value="Isochorismatase-like"/>
    <property type="match status" value="1"/>
</dbReference>
<sequence length="218" mass="23539">MSDQTFPKTGLETMITPDSCALILIDHQPFQVAGVKNIDVSLMVNNVVALAKTAKAFGVPTLLTSVIKDRGGNILKPLTDVFPEQTPIDRTFINTWEDEKCVAWARETGRKKLVFAALWTEVCLAFPVIHALGDGYEVYFVTDASGGTSQESHEMGIARMIQAGAVPMTTVVFMSELQRDWARVDQAAKTAEIILEHGGASASALAWELQLMAGAAAA</sequence>
<dbReference type="RefSeq" id="WP_184091030.1">
    <property type="nucleotide sequence ID" value="NZ_JACIJF010000018.1"/>
</dbReference>
<dbReference type="AlphaFoldDB" id="A0A840YS27"/>
<organism evidence="2 3">
    <name type="scientific">Sphingomonas xinjiangensis</name>
    <dbReference type="NCBI Taxonomy" id="643568"/>
    <lineage>
        <taxon>Bacteria</taxon>
        <taxon>Pseudomonadati</taxon>
        <taxon>Pseudomonadota</taxon>
        <taxon>Alphaproteobacteria</taxon>
        <taxon>Sphingomonadales</taxon>
        <taxon>Sphingomonadaceae</taxon>
        <taxon>Sphingomonas</taxon>
    </lineage>
</organism>
<dbReference type="InterPro" id="IPR053152">
    <property type="entry name" value="Hydrolase_YcaC-like"/>
</dbReference>
<evidence type="ECO:0000313" key="3">
    <source>
        <dbReference type="Proteomes" id="UP000527143"/>
    </source>
</evidence>
<protein>
    <submittedName>
        <fullName evidence="2">Nicotinamidase-related amidase</fullName>
    </submittedName>
</protein>
<dbReference type="Proteomes" id="UP000527143">
    <property type="component" value="Unassembled WGS sequence"/>
</dbReference>
<keyword evidence="3" id="KW-1185">Reference proteome</keyword>
<evidence type="ECO:0000313" key="2">
    <source>
        <dbReference type="EMBL" id="MBB5712481.1"/>
    </source>
</evidence>
<name>A0A840YS27_9SPHN</name>
<reference evidence="2 3" key="1">
    <citation type="submission" date="2020-08" db="EMBL/GenBank/DDBJ databases">
        <title>Genomic Encyclopedia of Type Strains, Phase IV (KMG-IV): sequencing the most valuable type-strain genomes for metagenomic binning, comparative biology and taxonomic classification.</title>
        <authorList>
            <person name="Goeker M."/>
        </authorList>
    </citation>
    <scope>NUCLEOTIDE SEQUENCE [LARGE SCALE GENOMIC DNA]</scope>
    <source>
        <strain evidence="2 3">DSM 26736</strain>
    </source>
</reference>
<dbReference type="SUPFAM" id="SSF52499">
    <property type="entry name" value="Isochorismatase-like hydrolases"/>
    <property type="match status" value="1"/>
</dbReference>
<dbReference type="EMBL" id="JACIJF010000018">
    <property type="protein sequence ID" value="MBB5712481.1"/>
    <property type="molecule type" value="Genomic_DNA"/>
</dbReference>
<gene>
    <name evidence="2" type="ORF">FHT02_003741</name>
</gene>